<keyword evidence="1" id="KW-0812">Transmembrane</keyword>
<keyword evidence="1" id="KW-1133">Transmembrane helix</keyword>
<feature type="transmembrane region" description="Helical" evidence="1">
    <location>
        <begin position="118"/>
        <end position="137"/>
    </location>
</feature>
<evidence type="ECO:0000313" key="4">
    <source>
        <dbReference type="Proteomes" id="UP000019335"/>
    </source>
</evidence>
<proteinExistence type="predicted"/>
<dbReference type="Proteomes" id="UP000019335">
    <property type="component" value="Chromosome 2"/>
</dbReference>
<feature type="transmembrane region" description="Helical" evidence="1">
    <location>
        <begin position="149"/>
        <end position="169"/>
    </location>
</feature>
<organism evidence="3 4">
    <name type="scientific">Nannochloropsis gaditana</name>
    <dbReference type="NCBI Taxonomy" id="72520"/>
    <lineage>
        <taxon>Eukaryota</taxon>
        <taxon>Sar</taxon>
        <taxon>Stramenopiles</taxon>
        <taxon>Ochrophyta</taxon>
        <taxon>Eustigmatophyceae</taxon>
        <taxon>Eustigmatales</taxon>
        <taxon>Monodopsidaceae</taxon>
        <taxon>Nannochloropsis</taxon>
    </lineage>
</organism>
<evidence type="ECO:0000256" key="2">
    <source>
        <dbReference type="SAM" id="SignalP"/>
    </source>
</evidence>
<dbReference type="PANTHER" id="PTHR36367">
    <property type="entry name" value="TRANSMEMBRANE PROTEIN"/>
    <property type="match status" value="1"/>
</dbReference>
<feature type="transmembrane region" description="Helical" evidence="1">
    <location>
        <begin position="342"/>
        <end position="362"/>
    </location>
</feature>
<dbReference type="OrthoDB" id="201750at2759"/>
<evidence type="ECO:0000313" key="3">
    <source>
        <dbReference type="EMBL" id="EWM29528.1"/>
    </source>
</evidence>
<protein>
    <submittedName>
        <fullName evidence="3">Uncharacterized protein</fullName>
    </submittedName>
</protein>
<gene>
    <name evidence="3" type="ORF">Naga_100006g70</name>
</gene>
<keyword evidence="2" id="KW-0732">Signal</keyword>
<dbReference type="PANTHER" id="PTHR36367:SF2">
    <property type="entry name" value="TRANSMEMBRANE PROTEIN"/>
    <property type="match status" value="1"/>
</dbReference>
<keyword evidence="1" id="KW-0472">Membrane</keyword>
<reference evidence="3 4" key="1">
    <citation type="journal article" date="2014" name="Mol. Plant">
        <title>Chromosome Scale Genome Assembly and Transcriptome Profiling of Nannochloropsis gaditana in Nitrogen Depletion.</title>
        <authorList>
            <person name="Corteggiani Carpinelli E."/>
            <person name="Telatin A."/>
            <person name="Vitulo N."/>
            <person name="Forcato C."/>
            <person name="D'Angelo M."/>
            <person name="Schiavon R."/>
            <person name="Vezzi A."/>
            <person name="Giacometti G.M."/>
            <person name="Morosinotto T."/>
            <person name="Valle G."/>
        </authorList>
    </citation>
    <scope>NUCLEOTIDE SEQUENCE [LARGE SCALE GENOMIC DNA]</scope>
    <source>
        <strain evidence="3 4">B-31</strain>
    </source>
</reference>
<evidence type="ECO:0000256" key="1">
    <source>
        <dbReference type="SAM" id="Phobius"/>
    </source>
</evidence>
<feature type="transmembrane region" description="Helical" evidence="1">
    <location>
        <begin position="269"/>
        <end position="286"/>
    </location>
</feature>
<name>W7U181_9STRA</name>
<sequence>MRQRTIIIPTTLWTLVMQLVVGNCAATRCSSSCFLSSSALFSSVHGGRKVPLHQQFRLHSRNMMAYSNKHGSTGRRRVKDVLRPPLPPQTAVQGNKWAEEISPASLKQKFTQQPFQRVIPLITLVTFVGYVFVSPYAPGSVPNMLDSAVLKTVGGLTLNYFNVLPTLLPDLAPRFSPVMEGVFNLLLAYAALLSGFLVDGRQAADPASVNSDSPGGINFFFPFAAAGLALTNTAFLPYLILRPLHKVDKPVMQEEVPEIELKLGESKPLLSVYGVAGLYSIWWAFFGRPEFGGLTERWASFTDLVSSDRLMFAFSVEAVLYWIFQGWLVDDDMRRRAAVSEGVVPWIAKTVPFLGLFVYMLWRPPLLSQQSEEPGRQRG</sequence>
<accession>W7U181</accession>
<feature type="chain" id="PRO_5004904100" evidence="2">
    <location>
        <begin position="27"/>
        <end position="379"/>
    </location>
</feature>
<feature type="transmembrane region" description="Helical" evidence="1">
    <location>
        <begin position="181"/>
        <end position="199"/>
    </location>
</feature>
<feature type="transmembrane region" description="Helical" evidence="1">
    <location>
        <begin position="219"/>
        <end position="241"/>
    </location>
</feature>
<feature type="signal peptide" evidence="2">
    <location>
        <begin position="1"/>
        <end position="26"/>
    </location>
</feature>
<keyword evidence="4" id="KW-1185">Reference proteome</keyword>
<dbReference type="AlphaFoldDB" id="W7U181"/>
<comment type="caution">
    <text evidence="3">The sequence shown here is derived from an EMBL/GenBank/DDBJ whole genome shotgun (WGS) entry which is preliminary data.</text>
</comment>
<feature type="transmembrane region" description="Helical" evidence="1">
    <location>
        <begin position="310"/>
        <end position="330"/>
    </location>
</feature>
<dbReference type="EMBL" id="AZIL01000126">
    <property type="protein sequence ID" value="EWM29528.1"/>
    <property type="molecule type" value="Genomic_DNA"/>
</dbReference>